<keyword evidence="13" id="KW-0175">Coiled coil</keyword>
<dbReference type="GO" id="GO:0009927">
    <property type="term" value="F:histidine phosphotransfer kinase activity"/>
    <property type="evidence" value="ECO:0007669"/>
    <property type="project" value="TreeGrafter"/>
</dbReference>
<dbReference type="PANTHER" id="PTHR43047:SF72">
    <property type="entry name" value="OSMOSENSING HISTIDINE PROTEIN KINASE SLN1"/>
    <property type="match status" value="1"/>
</dbReference>
<dbReference type="Pfam" id="PF00512">
    <property type="entry name" value="HisKA"/>
    <property type="match status" value="1"/>
</dbReference>
<dbReference type="InterPro" id="IPR005467">
    <property type="entry name" value="His_kinase_dom"/>
</dbReference>
<evidence type="ECO:0000313" key="17">
    <source>
        <dbReference type="EMBL" id="KAB1302124.1"/>
    </source>
</evidence>
<dbReference type="InterPro" id="IPR011006">
    <property type="entry name" value="CheY-like_superfamily"/>
</dbReference>
<evidence type="ECO:0000256" key="7">
    <source>
        <dbReference type="ARBA" id="ARBA00022741"/>
    </source>
</evidence>
<evidence type="ECO:0000256" key="1">
    <source>
        <dbReference type="ARBA" id="ARBA00000085"/>
    </source>
</evidence>
<feature type="domain" description="Response regulatory" evidence="16">
    <location>
        <begin position="366"/>
        <end position="483"/>
    </location>
</feature>
<dbReference type="SUPFAM" id="SSF47384">
    <property type="entry name" value="Homodimeric domain of signal transducing histidine kinase"/>
    <property type="match status" value="1"/>
</dbReference>
<comment type="caution">
    <text evidence="17">The sequence shown here is derived from an EMBL/GenBank/DDBJ whole genome shotgun (WGS) entry which is preliminary data.</text>
</comment>
<reference evidence="17" key="1">
    <citation type="journal article" date="2019" name="Nat. Med.">
        <title>A library of human gut bacterial isolates paired with longitudinal multiomics data enables mechanistic microbiome research.</title>
        <authorList>
            <person name="Poyet M."/>
            <person name="Groussin M."/>
            <person name="Gibbons S.M."/>
            <person name="Avila-Pacheco J."/>
            <person name="Jiang X."/>
            <person name="Kearney S.M."/>
            <person name="Perrotta A.R."/>
            <person name="Berdy B."/>
            <person name="Zhao S."/>
            <person name="Lieberman T.D."/>
            <person name="Swanson P.K."/>
            <person name="Smith M."/>
            <person name="Roesemann S."/>
            <person name="Alexander J.E."/>
            <person name="Rich S.A."/>
            <person name="Livny J."/>
            <person name="Vlamakis H."/>
            <person name="Clish C."/>
            <person name="Bullock K."/>
            <person name="Deik A."/>
            <person name="Scott J."/>
            <person name="Pierce K.A."/>
            <person name="Xavier R.J."/>
            <person name="Alm E.J."/>
        </authorList>
    </citation>
    <scope>NUCLEOTIDE SEQUENCE</scope>
    <source>
        <strain evidence="17">BIOML-A28</strain>
    </source>
</reference>
<keyword evidence="14" id="KW-0812">Transmembrane</keyword>
<keyword evidence="10" id="KW-0902">Two-component regulatory system</keyword>
<keyword evidence="8 17" id="KW-0418">Kinase</keyword>
<dbReference type="FunFam" id="3.30.565.10:FF:000023">
    <property type="entry name" value="PAS domain-containing sensor histidine kinase"/>
    <property type="match status" value="1"/>
</dbReference>
<comment type="catalytic activity">
    <reaction evidence="1">
        <text>ATP + protein L-histidine = ADP + protein N-phospho-L-histidine.</text>
        <dbReference type="EC" id="2.7.13.3"/>
    </reaction>
</comment>
<keyword evidence="6" id="KW-0808">Transferase</keyword>
<evidence type="ECO:0000256" key="5">
    <source>
        <dbReference type="ARBA" id="ARBA00022553"/>
    </source>
</evidence>
<evidence type="ECO:0000256" key="11">
    <source>
        <dbReference type="ARBA" id="ARBA00023136"/>
    </source>
</evidence>
<dbReference type="Gene3D" id="1.10.287.130">
    <property type="match status" value="1"/>
</dbReference>
<dbReference type="InterPro" id="IPR036890">
    <property type="entry name" value="HATPase_C_sf"/>
</dbReference>
<dbReference type="Gene3D" id="3.40.50.2300">
    <property type="match status" value="1"/>
</dbReference>
<dbReference type="SMART" id="SM00387">
    <property type="entry name" value="HATPase_c"/>
    <property type="match status" value="1"/>
</dbReference>
<dbReference type="InterPro" id="IPR003594">
    <property type="entry name" value="HATPase_dom"/>
</dbReference>
<protein>
    <recommendedName>
        <fullName evidence="3">histidine kinase</fullName>
        <ecNumber evidence="3">2.7.13.3</ecNumber>
    </recommendedName>
</protein>
<dbReference type="Pfam" id="PF02518">
    <property type="entry name" value="HATPase_c"/>
    <property type="match status" value="1"/>
</dbReference>
<dbReference type="AlphaFoldDB" id="A0A643KLF0"/>
<dbReference type="PROSITE" id="PS50110">
    <property type="entry name" value="RESPONSE_REGULATORY"/>
    <property type="match status" value="1"/>
</dbReference>
<dbReference type="CDD" id="cd00082">
    <property type="entry name" value="HisKA"/>
    <property type="match status" value="1"/>
</dbReference>
<name>A0A643KLF0_BACOV</name>
<evidence type="ECO:0000256" key="14">
    <source>
        <dbReference type="SAM" id="Phobius"/>
    </source>
</evidence>
<keyword evidence="4" id="KW-1003">Cell membrane</keyword>
<evidence type="ECO:0000259" key="15">
    <source>
        <dbReference type="PROSITE" id="PS50109"/>
    </source>
</evidence>
<keyword evidence="9" id="KW-0067">ATP-binding</keyword>
<evidence type="ECO:0000256" key="2">
    <source>
        <dbReference type="ARBA" id="ARBA00004236"/>
    </source>
</evidence>
<evidence type="ECO:0000259" key="16">
    <source>
        <dbReference type="PROSITE" id="PS50110"/>
    </source>
</evidence>
<dbReference type="PANTHER" id="PTHR43047">
    <property type="entry name" value="TWO-COMPONENT HISTIDINE PROTEIN KINASE"/>
    <property type="match status" value="1"/>
</dbReference>
<organism evidence="17">
    <name type="scientific">Bacteroides ovatus</name>
    <dbReference type="NCBI Taxonomy" id="28116"/>
    <lineage>
        <taxon>Bacteria</taxon>
        <taxon>Pseudomonadati</taxon>
        <taxon>Bacteroidota</taxon>
        <taxon>Bacteroidia</taxon>
        <taxon>Bacteroidales</taxon>
        <taxon>Bacteroidaceae</taxon>
        <taxon>Bacteroides</taxon>
    </lineage>
</organism>
<evidence type="ECO:0000256" key="12">
    <source>
        <dbReference type="PROSITE-ProRule" id="PRU00169"/>
    </source>
</evidence>
<gene>
    <name evidence="17" type="ORF">F3B57_25915</name>
</gene>
<dbReference type="CDD" id="cd17584">
    <property type="entry name" value="REC_typeB_ARR-like"/>
    <property type="match status" value="1"/>
</dbReference>
<dbReference type="InterPro" id="IPR001789">
    <property type="entry name" value="Sig_transdc_resp-reg_receiver"/>
</dbReference>
<dbReference type="InterPro" id="IPR003661">
    <property type="entry name" value="HisK_dim/P_dom"/>
</dbReference>
<keyword evidence="5 12" id="KW-0597">Phosphoprotein</keyword>
<dbReference type="SUPFAM" id="SSF55874">
    <property type="entry name" value="ATPase domain of HSP90 chaperone/DNA topoisomerase II/histidine kinase"/>
    <property type="match status" value="1"/>
</dbReference>
<dbReference type="InterPro" id="IPR036641">
    <property type="entry name" value="HPT_dom_sf"/>
</dbReference>
<proteinExistence type="predicted"/>
<dbReference type="SUPFAM" id="SSF52172">
    <property type="entry name" value="CheY-like"/>
    <property type="match status" value="1"/>
</dbReference>
<dbReference type="EMBL" id="VWGC01000064">
    <property type="protein sequence ID" value="KAB1302124.1"/>
    <property type="molecule type" value="Genomic_DNA"/>
</dbReference>
<keyword evidence="7" id="KW-0547">Nucleotide-binding</keyword>
<dbReference type="PRINTS" id="PR00344">
    <property type="entry name" value="BCTRLSENSOR"/>
</dbReference>
<evidence type="ECO:0000256" key="10">
    <source>
        <dbReference type="ARBA" id="ARBA00023012"/>
    </source>
</evidence>
<feature type="modified residue" description="4-aspartylphosphate" evidence="12">
    <location>
        <position position="415"/>
    </location>
</feature>
<dbReference type="GO" id="GO:0005886">
    <property type="term" value="C:plasma membrane"/>
    <property type="evidence" value="ECO:0007669"/>
    <property type="project" value="UniProtKB-SubCell"/>
</dbReference>
<evidence type="ECO:0000256" key="4">
    <source>
        <dbReference type="ARBA" id="ARBA00022475"/>
    </source>
</evidence>
<sequence>TTTMLYTLNRDMIAQQRAQSHRLSEYADSLASRNAELNRQLQTLIQQMDHKVQADLQEREAEISAMREKSFLQVGIITGVMLLLLIISYIIIHRYATRIKQYKRKTTDLIGQLQKSVKQNESLIASRKKAMHTITHELRTPLTAIHGYAELMQDNEEEKISGYADNILQASKRMTDMLNSLLDFFRLDSGKEQANVRPFRLENIAELLQTEFTQQAEAKDLKLTIECPEGIILNGDKERIIQICDNLLGNAVKFTNAGSVSLVISYDGNRLTLVVEDTGTGMSAEEQQRVFGAFERLSNAATQDGFGLGLSIVKQIVGMLGGTIRLESEKGEGSRFTVELPMNTADIGIEEQTAAESLAHIERPYSVIVLDDNPMVLSMTKEMYAGIGVHCDTFTTIGDAMEAMRQHTYDLMITDMKMPEINGYEVLELLRSSSVSNSKEIPIVVATASGSCSEEELLENGFTACLFKPFSISELVAVSDKCLLTSTDKDELPDLSSLLAYGDKRAMLDRLITETEKDMQAVREIMERNDRKALDEWMHRQRSSWAVIRADKPLWNLYELLHQESECSEMELRKCVDAMLRMGTVIIELAQKERRLSDESICD</sequence>
<evidence type="ECO:0000256" key="8">
    <source>
        <dbReference type="ARBA" id="ARBA00022777"/>
    </source>
</evidence>
<dbReference type="SUPFAM" id="SSF47226">
    <property type="entry name" value="Histidine-containing phosphotransfer domain, HPT domain"/>
    <property type="match status" value="1"/>
</dbReference>
<evidence type="ECO:0000256" key="6">
    <source>
        <dbReference type="ARBA" id="ARBA00022679"/>
    </source>
</evidence>
<dbReference type="GO" id="GO:0000155">
    <property type="term" value="F:phosphorelay sensor kinase activity"/>
    <property type="evidence" value="ECO:0007669"/>
    <property type="project" value="InterPro"/>
</dbReference>
<feature type="non-terminal residue" evidence="17">
    <location>
        <position position="1"/>
    </location>
</feature>
<evidence type="ECO:0000256" key="3">
    <source>
        <dbReference type="ARBA" id="ARBA00012438"/>
    </source>
</evidence>
<keyword evidence="14" id="KW-1133">Transmembrane helix</keyword>
<dbReference type="InterPro" id="IPR036097">
    <property type="entry name" value="HisK_dim/P_sf"/>
</dbReference>
<feature type="coiled-coil region" evidence="13">
    <location>
        <begin position="27"/>
        <end position="54"/>
    </location>
</feature>
<evidence type="ECO:0000256" key="9">
    <source>
        <dbReference type="ARBA" id="ARBA00022840"/>
    </source>
</evidence>
<feature type="transmembrane region" description="Helical" evidence="14">
    <location>
        <begin position="71"/>
        <end position="92"/>
    </location>
</feature>
<comment type="subcellular location">
    <subcellularLocation>
        <location evidence="2">Cell membrane</location>
    </subcellularLocation>
</comment>
<feature type="domain" description="Histidine kinase" evidence="15">
    <location>
        <begin position="133"/>
        <end position="344"/>
    </location>
</feature>
<dbReference type="EC" id="2.7.13.3" evidence="3"/>
<dbReference type="Pfam" id="PF00072">
    <property type="entry name" value="Response_reg"/>
    <property type="match status" value="1"/>
</dbReference>
<dbReference type="Gene3D" id="3.30.565.10">
    <property type="entry name" value="Histidine kinase-like ATPase, C-terminal domain"/>
    <property type="match status" value="1"/>
</dbReference>
<dbReference type="SMART" id="SM00448">
    <property type="entry name" value="REC"/>
    <property type="match status" value="1"/>
</dbReference>
<dbReference type="PROSITE" id="PS50109">
    <property type="entry name" value="HIS_KIN"/>
    <property type="match status" value="1"/>
</dbReference>
<dbReference type="GO" id="GO:0005524">
    <property type="term" value="F:ATP binding"/>
    <property type="evidence" value="ECO:0007669"/>
    <property type="project" value="UniProtKB-KW"/>
</dbReference>
<dbReference type="InterPro" id="IPR004358">
    <property type="entry name" value="Sig_transdc_His_kin-like_C"/>
</dbReference>
<accession>A0A643KLF0</accession>
<evidence type="ECO:0000256" key="13">
    <source>
        <dbReference type="SAM" id="Coils"/>
    </source>
</evidence>
<keyword evidence="11 14" id="KW-0472">Membrane</keyword>
<dbReference type="SMART" id="SM00388">
    <property type="entry name" value="HisKA"/>
    <property type="match status" value="1"/>
</dbReference>